<accession>A0A085ZIM4</accession>
<organism evidence="1 2">
    <name type="scientific">Flavobacterium reichenbachii</name>
    <dbReference type="NCBI Taxonomy" id="362418"/>
    <lineage>
        <taxon>Bacteria</taxon>
        <taxon>Pseudomonadati</taxon>
        <taxon>Bacteroidota</taxon>
        <taxon>Flavobacteriia</taxon>
        <taxon>Flavobacteriales</taxon>
        <taxon>Flavobacteriaceae</taxon>
        <taxon>Flavobacterium</taxon>
    </lineage>
</organism>
<evidence type="ECO:0000313" key="2">
    <source>
        <dbReference type="Proteomes" id="UP000028715"/>
    </source>
</evidence>
<proteinExistence type="predicted"/>
<protein>
    <submittedName>
        <fullName evidence="1">Uncharacterized protein</fullName>
    </submittedName>
</protein>
<comment type="caution">
    <text evidence="1">The sequence shown here is derived from an EMBL/GenBank/DDBJ whole genome shotgun (WGS) entry which is preliminary data.</text>
</comment>
<evidence type="ECO:0000313" key="1">
    <source>
        <dbReference type="EMBL" id="KFF04288.1"/>
    </source>
</evidence>
<dbReference type="Proteomes" id="UP000028715">
    <property type="component" value="Unassembled WGS sequence"/>
</dbReference>
<keyword evidence="2" id="KW-1185">Reference proteome</keyword>
<dbReference type="STRING" id="362418.IW19_01545"/>
<dbReference type="RefSeq" id="WP_035680341.1">
    <property type="nucleotide sequence ID" value="NZ_JPRL01000001.1"/>
</dbReference>
<dbReference type="EMBL" id="JPRL01000001">
    <property type="protein sequence ID" value="KFF04288.1"/>
    <property type="molecule type" value="Genomic_DNA"/>
</dbReference>
<gene>
    <name evidence="1" type="ORF">IW19_01545</name>
</gene>
<dbReference type="eggNOG" id="COG2203">
    <property type="taxonomic scope" value="Bacteria"/>
</dbReference>
<sequence>MDRHVPNESPFETIISFHKLIESFEQIALSDVDYRSNYAKAILKEVEKFPEFRTGIRIKVKQSKEQEKITQEQDIIFIYDLLDKKNSKWFYKL</sequence>
<reference evidence="1 2" key="1">
    <citation type="submission" date="2014-07" db="EMBL/GenBank/DDBJ databases">
        <title>Genome of Flavobacterium reichenbachii LMG 25512.</title>
        <authorList>
            <person name="Stropko S.J."/>
            <person name="Pipes S.E."/>
            <person name="Newman J.D."/>
        </authorList>
    </citation>
    <scope>NUCLEOTIDE SEQUENCE [LARGE SCALE GENOMIC DNA]</scope>
    <source>
        <strain evidence="1 2">LMG 25512</strain>
    </source>
</reference>
<dbReference type="AlphaFoldDB" id="A0A085ZIM4"/>
<name>A0A085ZIM4_9FLAO</name>